<keyword evidence="1 2" id="KW-0238">DNA-binding</keyword>
<evidence type="ECO:0000256" key="3">
    <source>
        <dbReference type="SAM" id="MobiDB-lite"/>
    </source>
</evidence>
<evidence type="ECO:0000313" key="4">
    <source>
        <dbReference type="EMBL" id="OMO87692.1"/>
    </source>
</evidence>
<evidence type="ECO:0000256" key="2">
    <source>
        <dbReference type="PROSITE-ProRule" id="PRU00252"/>
    </source>
</evidence>
<reference evidence="4 5" key="1">
    <citation type="submission" date="2013-09" db="EMBL/GenBank/DDBJ databases">
        <title>Corchorus capsularis genome sequencing.</title>
        <authorList>
            <person name="Alam M."/>
            <person name="Haque M.S."/>
            <person name="Islam M.S."/>
            <person name="Emdad E.M."/>
            <person name="Islam M.M."/>
            <person name="Ahmed B."/>
            <person name="Halim A."/>
            <person name="Hossen Q.M.M."/>
            <person name="Hossain M.Z."/>
            <person name="Ahmed R."/>
            <person name="Khan M.M."/>
            <person name="Islam R."/>
            <person name="Rashid M.M."/>
            <person name="Khan S.A."/>
            <person name="Rahman M.S."/>
            <person name="Alam M."/>
        </authorList>
    </citation>
    <scope>NUCLEOTIDE SEQUENCE [LARGE SCALE GENOMIC DNA]</scope>
    <source>
        <strain evidence="5">cv. CVL-1</strain>
        <tissue evidence="4">Whole seedling</tissue>
    </source>
</reference>
<accession>A0A1R3IYM8</accession>
<dbReference type="OMA" id="FKVMLKM"/>
<sequence>MIARRIREIVFRSTSQFLPLKNRTRSHCSAASNPRFSNFFVDDSEGGSGVYRLALKSQRPTTVEVLPQLRNSVSFIGTVDKPLKVMNTNPDDFGVHTWLKVKNPHNPDRSFKILLNMWDEIAEMCVKHLKLDDFIYVSGVLASYSKAIEDGQSRLFYKVNVKEVNFVAQQGQRSNSQKSKKLQSEQVDDVGEAGMERYENQIYLWQIYFTNPFEWWDNRKSKKNPRQPDFKHKDTGEALWLNPNDPPWIKKQLERLDSRLSECSIGGQVSSRRRISEWVYDE</sequence>
<dbReference type="InterPro" id="IPR012340">
    <property type="entry name" value="NA-bd_OB-fold"/>
</dbReference>
<dbReference type="InterPro" id="IPR000424">
    <property type="entry name" value="Primosome_PriB/ssb"/>
</dbReference>
<dbReference type="EMBL" id="AWWV01009177">
    <property type="protein sequence ID" value="OMO87692.1"/>
    <property type="molecule type" value="Genomic_DNA"/>
</dbReference>
<dbReference type="PANTHER" id="PTHR10302:SF18">
    <property type="entry name" value="PROTEIN OSB1, MITOCHONDRIAL"/>
    <property type="match status" value="1"/>
</dbReference>
<dbReference type="AlphaFoldDB" id="A0A1R3IYM8"/>
<dbReference type="InterPro" id="IPR011344">
    <property type="entry name" value="ssDNA-bd"/>
</dbReference>
<dbReference type="Gene3D" id="2.40.50.140">
    <property type="entry name" value="Nucleic acid-binding proteins"/>
    <property type="match status" value="1"/>
</dbReference>
<gene>
    <name evidence="4" type="ORF">CCACVL1_08817</name>
</gene>
<organism evidence="4 5">
    <name type="scientific">Corchorus capsularis</name>
    <name type="common">Jute</name>
    <dbReference type="NCBI Taxonomy" id="210143"/>
    <lineage>
        <taxon>Eukaryota</taxon>
        <taxon>Viridiplantae</taxon>
        <taxon>Streptophyta</taxon>
        <taxon>Embryophyta</taxon>
        <taxon>Tracheophyta</taxon>
        <taxon>Spermatophyta</taxon>
        <taxon>Magnoliopsida</taxon>
        <taxon>eudicotyledons</taxon>
        <taxon>Gunneridae</taxon>
        <taxon>Pentapetalae</taxon>
        <taxon>rosids</taxon>
        <taxon>malvids</taxon>
        <taxon>Malvales</taxon>
        <taxon>Malvaceae</taxon>
        <taxon>Grewioideae</taxon>
        <taxon>Apeibeae</taxon>
        <taxon>Corchorus</taxon>
    </lineage>
</organism>
<feature type="region of interest" description="Disordered" evidence="3">
    <location>
        <begin position="220"/>
        <end position="243"/>
    </location>
</feature>
<dbReference type="GO" id="GO:0006264">
    <property type="term" value="P:mitochondrial DNA replication"/>
    <property type="evidence" value="ECO:0007669"/>
    <property type="project" value="TreeGrafter"/>
</dbReference>
<dbReference type="PROSITE" id="PS50935">
    <property type="entry name" value="SSB"/>
    <property type="match status" value="1"/>
</dbReference>
<protein>
    <submittedName>
        <fullName evidence="4">Primosome PriB/single-strand DNA-binding protein</fullName>
    </submittedName>
</protein>
<evidence type="ECO:0000256" key="1">
    <source>
        <dbReference type="ARBA" id="ARBA00023125"/>
    </source>
</evidence>
<dbReference type="Proteomes" id="UP000188268">
    <property type="component" value="Unassembled WGS sequence"/>
</dbReference>
<dbReference type="GO" id="GO:0042645">
    <property type="term" value="C:mitochondrial nucleoid"/>
    <property type="evidence" value="ECO:0007669"/>
    <property type="project" value="TreeGrafter"/>
</dbReference>
<dbReference type="PANTHER" id="PTHR10302">
    <property type="entry name" value="SINGLE-STRANDED DNA-BINDING PROTEIN"/>
    <property type="match status" value="1"/>
</dbReference>
<dbReference type="OrthoDB" id="1078367at2759"/>
<evidence type="ECO:0000313" key="5">
    <source>
        <dbReference type="Proteomes" id="UP000188268"/>
    </source>
</evidence>
<dbReference type="SUPFAM" id="SSF50249">
    <property type="entry name" value="Nucleic acid-binding proteins"/>
    <property type="match status" value="1"/>
</dbReference>
<proteinExistence type="predicted"/>
<dbReference type="GO" id="GO:0003697">
    <property type="term" value="F:single-stranded DNA binding"/>
    <property type="evidence" value="ECO:0007669"/>
    <property type="project" value="InterPro"/>
</dbReference>
<name>A0A1R3IYM8_COCAP</name>
<keyword evidence="5" id="KW-1185">Reference proteome</keyword>
<dbReference type="STRING" id="210143.A0A1R3IYM8"/>
<feature type="compositionally biased region" description="Basic and acidic residues" evidence="3">
    <location>
        <begin position="226"/>
        <end position="236"/>
    </location>
</feature>
<dbReference type="Gramene" id="OMO87692">
    <property type="protein sequence ID" value="OMO87692"/>
    <property type="gene ID" value="CCACVL1_08817"/>
</dbReference>
<comment type="caution">
    <text evidence="4">The sequence shown here is derived from an EMBL/GenBank/DDBJ whole genome shotgun (WGS) entry which is preliminary data.</text>
</comment>